<reference evidence="5 6" key="1">
    <citation type="submission" date="2019-03" db="EMBL/GenBank/DDBJ databases">
        <authorList>
            <consortium name="Pathogen Informatics"/>
        </authorList>
    </citation>
    <scope>NUCLEOTIDE SEQUENCE [LARGE SCALE GENOMIC DNA]</scope>
    <source>
        <strain evidence="5 6">NCTC12126</strain>
    </source>
</reference>
<evidence type="ECO:0000259" key="3">
    <source>
        <dbReference type="Pfam" id="PF04984"/>
    </source>
</evidence>
<name>A0A484WSG8_9ENTR</name>
<evidence type="ECO:0000256" key="1">
    <source>
        <dbReference type="ARBA" id="ARBA00008005"/>
    </source>
</evidence>
<dbReference type="InterPro" id="IPR020287">
    <property type="entry name" value="Tail_sheath_C"/>
</dbReference>
<comment type="similarity">
    <text evidence="1">Belongs to the myoviridae tail sheath protein family.</text>
</comment>
<dbReference type="EMBL" id="CAADIW010000005">
    <property type="protein sequence ID" value="VFS14880.1"/>
    <property type="molecule type" value="Genomic_DNA"/>
</dbReference>
<dbReference type="AlphaFoldDB" id="A0A484WSG8"/>
<dbReference type="InterPro" id="IPR035089">
    <property type="entry name" value="Phage_sheath_subtilisin"/>
</dbReference>
<feature type="domain" description="Tail sheath protein subtilisin-like" evidence="3">
    <location>
        <begin position="231"/>
        <end position="344"/>
    </location>
</feature>
<evidence type="ECO:0000259" key="4">
    <source>
        <dbReference type="Pfam" id="PF17482"/>
    </source>
</evidence>
<evidence type="ECO:0000256" key="2">
    <source>
        <dbReference type="SAM" id="MobiDB-lite"/>
    </source>
</evidence>
<protein>
    <submittedName>
        <fullName evidence="5">Phage tail sheath protein</fullName>
    </submittedName>
</protein>
<dbReference type="Pfam" id="PF17482">
    <property type="entry name" value="Phage_sheath_1C"/>
    <property type="match status" value="1"/>
</dbReference>
<dbReference type="InterPro" id="IPR052042">
    <property type="entry name" value="Tail_sheath_structural"/>
</dbReference>
<dbReference type="PANTHER" id="PTHR35861">
    <property type="match status" value="1"/>
</dbReference>
<dbReference type="PANTHER" id="PTHR35861:SF1">
    <property type="entry name" value="PHAGE TAIL SHEATH PROTEIN"/>
    <property type="match status" value="1"/>
</dbReference>
<dbReference type="Proteomes" id="UP000351155">
    <property type="component" value="Unassembled WGS sequence"/>
</dbReference>
<dbReference type="Pfam" id="PF04984">
    <property type="entry name" value="Phage_sheath_1"/>
    <property type="match status" value="1"/>
</dbReference>
<accession>A0A484WSG8</accession>
<sequence length="458" mass="49345">MPEDTTVPGVYIEEDASPAMSVSTGATAVPLFVARFTPSDKKLAGVITRIGSWLDYTTLFDSNVPSSATVTVESTEVTPPPASDAPETAPSEAAVRDGGATTTYSWKITGTAVEDHSASVALRLYFQNGGGPCYLCPLEKADDKDALAALPGLIDEVGAITLLACPEPDEAYRTAVYGALAASLGENKGYFLLADSVNGEAPGAVSNSARVAVYYPNLVMPYTRTLDDSQVAVTGYKDGSDTTIATLADLRKVNADFAVTIDKALAEKRNVPLSLPPSALMAGVYNKTDGERGVWKAPANVVLNGVSDVSVRVTNEQQADLNPKGINVIRHFSDRGLVVWGSRTQKDDDDWRYIPVRRLFDAAERDIKKALQPMVFEPNSQPTWKRVQAAIDNYLHRLWQQGALAGNKAEEAYFVRVGKGITMTQDEINQGQMIIQVGMAAVRPAEFIILKFTQDMSQ</sequence>
<feature type="region of interest" description="Disordered" evidence="2">
    <location>
        <begin position="72"/>
        <end position="98"/>
    </location>
</feature>
<feature type="domain" description="Tail sheath protein C-terminal" evidence="4">
    <location>
        <begin position="347"/>
        <end position="452"/>
    </location>
</feature>
<evidence type="ECO:0000313" key="5">
    <source>
        <dbReference type="EMBL" id="VFS14880.1"/>
    </source>
</evidence>
<dbReference type="Gene3D" id="3.40.50.11780">
    <property type="match status" value="1"/>
</dbReference>
<organism evidence="5 6">
    <name type="scientific">Enterobacter cancerogenus</name>
    <dbReference type="NCBI Taxonomy" id="69218"/>
    <lineage>
        <taxon>Bacteria</taxon>
        <taxon>Pseudomonadati</taxon>
        <taxon>Pseudomonadota</taxon>
        <taxon>Gammaproteobacteria</taxon>
        <taxon>Enterobacterales</taxon>
        <taxon>Enterobacteriaceae</taxon>
        <taxon>Enterobacter</taxon>
        <taxon>Enterobacter cloacae complex</taxon>
    </lineage>
</organism>
<evidence type="ECO:0000313" key="6">
    <source>
        <dbReference type="Proteomes" id="UP000351155"/>
    </source>
</evidence>
<proteinExistence type="inferred from homology"/>
<gene>
    <name evidence="5" type="ORF">NCTC12126_00952</name>
</gene>